<evidence type="ECO:0000313" key="4">
    <source>
        <dbReference type="Proteomes" id="UP000777438"/>
    </source>
</evidence>
<dbReference type="InterPro" id="IPR011333">
    <property type="entry name" value="SKP1/BTB/POZ_sf"/>
</dbReference>
<protein>
    <recommendedName>
        <fullName evidence="2">BTB domain-containing protein</fullName>
    </recommendedName>
</protein>
<sequence length="262" mass="30393">MAAIPYESILSSDFFKFLVGCDKRQFLIHSAVVACQSQALDKLINGDLREASERCVRWPDVDPETFVRFSQYAYTGDYLTAPPRTREQTSPKEFPPPPDSPPKFTRSRKKKSSLSWGEGSALFKDKDLWSQFKKLYPGVDLDREPEANSPEDDFSDVLLSHARLYIFADCYGISTLKLLCLRKLRQTLERFTVYEEAIDDIVQLVHFCYENTIECDEMRDLVNMYTACKVVELWRSEEFQRLTVETGEYVRGLISEMLKRVD</sequence>
<dbReference type="SUPFAM" id="SSF54695">
    <property type="entry name" value="POZ domain"/>
    <property type="match status" value="1"/>
</dbReference>
<dbReference type="CDD" id="cd18186">
    <property type="entry name" value="BTB_POZ_ZBTB_KLHL-like"/>
    <property type="match status" value="1"/>
</dbReference>
<dbReference type="Gene3D" id="3.30.710.10">
    <property type="entry name" value="Potassium Channel Kv1.1, Chain A"/>
    <property type="match status" value="1"/>
</dbReference>
<name>A0A9P8VW61_9HYPO</name>
<dbReference type="OrthoDB" id="9997739at2759"/>
<organism evidence="3 4">
    <name type="scientific">Thelonectria olida</name>
    <dbReference type="NCBI Taxonomy" id="1576542"/>
    <lineage>
        <taxon>Eukaryota</taxon>
        <taxon>Fungi</taxon>
        <taxon>Dikarya</taxon>
        <taxon>Ascomycota</taxon>
        <taxon>Pezizomycotina</taxon>
        <taxon>Sordariomycetes</taxon>
        <taxon>Hypocreomycetidae</taxon>
        <taxon>Hypocreales</taxon>
        <taxon>Nectriaceae</taxon>
        <taxon>Thelonectria</taxon>
    </lineage>
</organism>
<gene>
    <name evidence="3" type="ORF">B0T10DRAFT_584842</name>
</gene>
<accession>A0A9P8VW61</accession>
<feature type="region of interest" description="Disordered" evidence="1">
    <location>
        <begin position="80"/>
        <end position="112"/>
    </location>
</feature>
<comment type="caution">
    <text evidence="3">The sequence shown here is derived from an EMBL/GenBank/DDBJ whole genome shotgun (WGS) entry which is preliminary data.</text>
</comment>
<dbReference type="PANTHER" id="PTHR47843">
    <property type="entry name" value="BTB DOMAIN-CONTAINING PROTEIN-RELATED"/>
    <property type="match status" value="1"/>
</dbReference>
<dbReference type="InterPro" id="IPR000210">
    <property type="entry name" value="BTB/POZ_dom"/>
</dbReference>
<dbReference type="Pfam" id="PF00651">
    <property type="entry name" value="BTB"/>
    <property type="match status" value="1"/>
</dbReference>
<reference evidence="3 4" key="1">
    <citation type="journal article" date="2021" name="Nat. Commun.">
        <title>Genetic determinants of endophytism in the Arabidopsis root mycobiome.</title>
        <authorList>
            <person name="Mesny F."/>
            <person name="Miyauchi S."/>
            <person name="Thiergart T."/>
            <person name="Pickel B."/>
            <person name="Atanasova L."/>
            <person name="Karlsson M."/>
            <person name="Huettel B."/>
            <person name="Barry K.W."/>
            <person name="Haridas S."/>
            <person name="Chen C."/>
            <person name="Bauer D."/>
            <person name="Andreopoulos W."/>
            <person name="Pangilinan J."/>
            <person name="LaButti K."/>
            <person name="Riley R."/>
            <person name="Lipzen A."/>
            <person name="Clum A."/>
            <person name="Drula E."/>
            <person name="Henrissat B."/>
            <person name="Kohler A."/>
            <person name="Grigoriev I.V."/>
            <person name="Martin F.M."/>
            <person name="Hacquard S."/>
        </authorList>
    </citation>
    <scope>NUCLEOTIDE SEQUENCE [LARGE SCALE GENOMIC DNA]</scope>
    <source>
        <strain evidence="3 4">MPI-CAGE-CH-0241</strain>
    </source>
</reference>
<keyword evidence="4" id="KW-1185">Reference proteome</keyword>
<evidence type="ECO:0000259" key="2">
    <source>
        <dbReference type="PROSITE" id="PS50097"/>
    </source>
</evidence>
<feature type="domain" description="BTB" evidence="2">
    <location>
        <begin position="15"/>
        <end position="82"/>
    </location>
</feature>
<evidence type="ECO:0000256" key="1">
    <source>
        <dbReference type="SAM" id="MobiDB-lite"/>
    </source>
</evidence>
<dbReference type="PROSITE" id="PS50097">
    <property type="entry name" value="BTB"/>
    <property type="match status" value="1"/>
</dbReference>
<dbReference type="AlphaFoldDB" id="A0A9P8VW61"/>
<evidence type="ECO:0000313" key="3">
    <source>
        <dbReference type="EMBL" id="KAH6876842.1"/>
    </source>
</evidence>
<dbReference type="Proteomes" id="UP000777438">
    <property type="component" value="Unassembled WGS sequence"/>
</dbReference>
<dbReference type="EMBL" id="JAGPYM010000032">
    <property type="protein sequence ID" value="KAH6876842.1"/>
    <property type="molecule type" value="Genomic_DNA"/>
</dbReference>
<proteinExistence type="predicted"/>